<proteinExistence type="predicted"/>
<protein>
    <submittedName>
        <fullName evidence="1">Uncharacterized protein</fullName>
    </submittedName>
</protein>
<organism evidence="1 2">
    <name type="scientific">Bathymodiolus azoricus thioautotrophic gill symbiont</name>
    <dbReference type="NCBI Taxonomy" id="235205"/>
    <lineage>
        <taxon>Bacteria</taxon>
        <taxon>Pseudomonadati</taxon>
        <taxon>Pseudomonadota</taxon>
        <taxon>Gammaproteobacteria</taxon>
        <taxon>sulfur-oxidizing symbionts</taxon>
    </lineage>
</organism>
<dbReference type="EMBL" id="CDSC02000362">
    <property type="protein sequence ID" value="SEH95444.1"/>
    <property type="molecule type" value="Genomic_DNA"/>
</dbReference>
<evidence type="ECO:0000313" key="1">
    <source>
        <dbReference type="EMBL" id="SEH95444.1"/>
    </source>
</evidence>
<dbReference type="Proteomes" id="UP000198988">
    <property type="component" value="Unassembled WGS sequence"/>
</dbReference>
<gene>
    <name evidence="1" type="ORF">BAZSYMA_ACONTIG00233_9</name>
</gene>
<evidence type="ECO:0000313" key="2">
    <source>
        <dbReference type="Proteomes" id="UP000198988"/>
    </source>
</evidence>
<dbReference type="AlphaFoldDB" id="A0A1H6MBI9"/>
<dbReference type="RefSeq" id="WP_090717113.1">
    <property type="nucleotide sequence ID" value="NZ_CAESAP020000185.1"/>
</dbReference>
<dbReference type="OrthoDB" id="9780310at2"/>
<reference evidence="2" key="1">
    <citation type="submission" date="2016-06" db="EMBL/GenBank/DDBJ databases">
        <authorList>
            <person name="Petersen J."/>
            <person name="Sayavedra L."/>
        </authorList>
    </citation>
    <scope>NUCLEOTIDE SEQUENCE [LARGE SCALE GENOMIC DNA]</scope>
    <source>
        <strain evidence="2">BazSymA</strain>
    </source>
</reference>
<accession>A0A1H6MBI9</accession>
<sequence length="198" mass="23076">MNKTEFLIGRSGLDLQDDFYPDDLPQDWRFDYYAAIFKTLSLPIDTDEDLEQIFSDIEEDEESEFTLVLTIEYLQLTDATALKKTLSEVQDYWQHFILFCEVDKAPSTEMMKLLSGYKVCFQSSKTLKLGLQEAQVSDVILSFNQYPVLYSAQVWDEKQIRIYLESIVDVNTKTVLICKFAERETLDKIRIIAELLGF</sequence>
<name>A0A1H6MBI9_9GAMM</name>